<comment type="caution">
    <text evidence="1">The sequence shown here is derived from an EMBL/GenBank/DDBJ whole genome shotgun (WGS) entry which is preliminary data.</text>
</comment>
<dbReference type="EMBL" id="CAJGYM010000054">
    <property type="protein sequence ID" value="CAD6195348.1"/>
    <property type="molecule type" value="Genomic_DNA"/>
</dbReference>
<reference evidence="1" key="1">
    <citation type="submission" date="2020-10" db="EMBL/GenBank/DDBJ databases">
        <authorList>
            <person name="Kikuchi T."/>
        </authorList>
    </citation>
    <scope>NUCLEOTIDE SEQUENCE</scope>
    <source>
        <strain evidence="1">NKZ352</strain>
    </source>
</reference>
<proteinExistence type="predicted"/>
<dbReference type="AlphaFoldDB" id="A0A8S1HLU2"/>
<keyword evidence="2" id="KW-1185">Reference proteome</keyword>
<name>A0A8S1HLU2_9PELO</name>
<dbReference type="Proteomes" id="UP000835052">
    <property type="component" value="Unassembled WGS sequence"/>
</dbReference>
<evidence type="ECO:0000313" key="2">
    <source>
        <dbReference type="Proteomes" id="UP000835052"/>
    </source>
</evidence>
<protein>
    <submittedName>
        <fullName evidence="1">Uncharacterized protein</fullName>
    </submittedName>
</protein>
<evidence type="ECO:0000313" key="1">
    <source>
        <dbReference type="EMBL" id="CAD6195348.1"/>
    </source>
</evidence>
<sequence length="87" mass="9704">MKRREPNQNYGRCGGNNRVAMEADASAVMRRVTDICFLPFSQYTPVCKWPPPSRHVPKGDSASNLPINPTCQAVRLRLADLTNAKFA</sequence>
<gene>
    <name evidence="1" type="ORF">CAUJ_LOCUS11267</name>
</gene>
<organism evidence="1 2">
    <name type="scientific">Caenorhabditis auriculariae</name>
    <dbReference type="NCBI Taxonomy" id="2777116"/>
    <lineage>
        <taxon>Eukaryota</taxon>
        <taxon>Metazoa</taxon>
        <taxon>Ecdysozoa</taxon>
        <taxon>Nematoda</taxon>
        <taxon>Chromadorea</taxon>
        <taxon>Rhabditida</taxon>
        <taxon>Rhabditina</taxon>
        <taxon>Rhabditomorpha</taxon>
        <taxon>Rhabditoidea</taxon>
        <taxon>Rhabditidae</taxon>
        <taxon>Peloderinae</taxon>
        <taxon>Caenorhabditis</taxon>
    </lineage>
</organism>
<accession>A0A8S1HLU2</accession>